<dbReference type="Gene3D" id="1.10.472.10">
    <property type="entry name" value="Cyclin-like"/>
    <property type="match status" value="1"/>
</dbReference>
<feature type="compositionally biased region" description="Basic and acidic residues" evidence="1">
    <location>
        <begin position="8"/>
        <end position="22"/>
    </location>
</feature>
<accession>A0ABN9LUD7</accession>
<organism evidence="3 4">
    <name type="scientific">Ranitomeya imitator</name>
    <name type="common">mimic poison frog</name>
    <dbReference type="NCBI Taxonomy" id="111125"/>
    <lineage>
        <taxon>Eukaryota</taxon>
        <taxon>Metazoa</taxon>
        <taxon>Chordata</taxon>
        <taxon>Craniata</taxon>
        <taxon>Vertebrata</taxon>
        <taxon>Euteleostomi</taxon>
        <taxon>Amphibia</taxon>
        <taxon>Batrachia</taxon>
        <taxon>Anura</taxon>
        <taxon>Neobatrachia</taxon>
        <taxon>Hyloidea</taxon>
        <taxon>Dendrobatidae</taxon>
        <taxon>Dendrobatinae</taxon>
        <taxon>Ranitomeya</taxon>
    </lineage>
</organism>
<evidence type="ECO:0000259" key="2">
    <source>
        <dbReference type="Pfam" id="PF01858"/>
    </source>
</evidence>
<dbReference type="EMBL" id="CAUEEQ010032637">
    <property type="protein sequence ID" value="CAJ0951010.1"/>
    <property type="molecule type" value="Genomic_DNA"/>
</dbReference>
<reference evidence="3" key="1">
    <citation type="submission" date="2023-07" db="EMBL/GenBank/DDBJ databases">
        <authorList>
            <person name="Stuckert A."/>
        </authorList>
    </citation>
    <scope>NUCLEOTIDE SEQUENCE</scope>
</reference>
<dbReference type="InterPro" id="IPR036915">
    <property type="entry name" value="Cyclin-like_sf"/>
</dbReference>
<dbReference type="PANTHER" id="PTHR13742">
    <property type="entry name" value="RETINOBLASTOMA-ASSOCIATED PROTEIN RB -RELATED"/>
    <property type="match status" value="1"/>
</dbReference>
<protein>
    <recommendedName>
        <fullName evidence="2">Retinoblastoma-associated protein A-box domain-containing protein</fullName>
    </recommendedName>
</protein>
<name>A0ABN9LUD7_9NEOB</name>
<dbReference type="InterPro" id="IPR002720">
    <property type="entry name" value="RB_A"/>
</dbReference>
<evidence type="ECO:0000256" key="1">
    <source>
        <dbReference type="SAM" id="MobiDB-lite"/>
    </source>
</evidence>
<dbReference type="SUPFAM" id="SSF47954">
    <property type="entry name" value="Cyclin-like"/>
    <property type="match status" value="1"/>
</dbReference>
<dbReference type="Pfam" id="PF01858">
    <property type="entry name" value="RB_A"/>
    <property type="match status" value="1"/>
</dbReference>
<feature type="domain" description="Retinoblastoma-associated protein A-box" evidence="2">
    <location>
        <begin position="28"/>
        <end position="92"/>
    </location>
</feature>
<evidence type="ECO:0000313" key="4">
    <source>
        <dbReference type="Proteomes" id="UP001176940"/>
    </source>
</evidence>
<gene>
    <name evidence="3" type="ORF">RIMI_LOCUS13278781</name>
</gene>
<dbReference type="InterPro" id="IPR028309">
    <property type="entry name" value="RB_fam"/>
</dbReference>
<feature type="region of interest" description="Disordered" evidence="1">
    <location>
        <begin position="1"/>
        <end position="22"/>
    </location>
</feature>
<dbReference type="PANTHER" id="PTHR13742:SF36">
    <property type="entry name" value="RETINOBLASTOMA-ASSOCIATED PROTEIN"/>
    <property type="match status" value="1"/>
</dbReference>
<proteinExistence type="predicted"/>
<comment type="caution">
    <text evidence="3">The sequence shown here is derived from an EMBL/GenBank/DDBJ whole genome shotgun (WGS) entry which is preliminary data.</text>
</comment>
<sequence>MVAEAGLEQERTPQKNNSEEARLIPPQTPVRAALNTINQLMTILHSASDEPSEILNYYFENCTLNPKTTITRRVQRLGLVFRERFAIAVGQAFAEIGYQRCALHSSCTDCEHSGRKAERSRHHSAFRLTDAHSQCRRSAEHSAGDRRL</sequence>
<dbReference type="Proteomes" id="UP001176940">
    <property type="component" value="Unassembled WGS sequence"/>
</dbReference>
<evidence type="ECO:0000313" key="3">
    <source>
        <dbReference type="EMBL" id="CAJ0951010.1"/>
    </source>
</evidence>
<keyword evidence="4" id="KW-1185">Reference proteome</keyword>